<sequence>MSRVSKQQIKEWVDNPVTVALKFLCMRELNNTKDVTVADCIYRGDPQKTQERLIEQANKEDEWLVFIDLLQGEFKYHCGDLDNYDKLVEEYDEDSDESEDE</sequence>
<reference evidence="1" key="1">
    <citation type="journal article" date="2015" name="Nature">
        <title>Complex archaea that bridge the gap between prokaryotes and eukaryotes.</title>
        <authorList>
            <person name="Spang A."/>
            <person name="Saw J.H."/>
            <person name="Jorgensen S.L."/>
            <person name="Zaremba-Niedzwiedzka K."/>
            <person name="Martijn J."/>
            <person name="Lind A.E."/>
            <person name="van Eijk R."/>
            <person name="Schleper C."/>
            <person name="Guy L."/>
            <person name="Ettema T.J."/>
        </authorList>
    </citation>
    <scope>NUCLEOTIDE SEQUENCE</scope>
</reference>
<comment type="caution">
    <text evidence="1">The sequence shown here is derived from an EMBL/GenBank/DDBJ whole genome shotgun (WGS) entry which is preliminary data.</text>
</comment>
<name>A0A0F9EK30_9ZZZZ</name>
<gene>
    <name evidence="1" type="ORF">LCGC14_2417480</name>
</gene>
<accession>A0A0F9EK30</accession>
<dbReference type="AlphaFoldDB" id="A0A0F9EK30"/>
<protein>
    <submittedName>
        <fullName evidence="1">Uncharacterized protein</fullName>
    </submittedName>
</protein>
<proteinExistence type="predicted"/>
<organism evidence="1">
    <name type="scientific">marine sediment metagenome</name>
    <dbReference type="NCBI Taxonomy" id="412755"/>
    <lineage>
        <taxon>unclassified sequences</taxon>
        <taxon>metagenomes</taxon>
        <taxon>ecological metagenomes</taxon>
    </lineage>
</organism>
<evidence type="ECO:0000313" key="1">
    <source>
        <dbReference type="EMBL" id="KKL24223.1"/>
    </source>
</evidence>
<dbReference type="EMBL" id="LAZR01036674">
    <property type="protein sequence ID" value="KKL24223.1"/>
    <property type="molecule type" value="Genomic_DNA"/>
</dbReference>